<dbReference type="Proteomes" id="UP000228934">
    <property type="component" value="Unassembled WGS sequence"/>
</dbReference>
<evidence type="ECO:0000256" key="1">
    <source>
        <dbReference type="SAM" id="Phobius"/>
    </source>
</evidence>
<organism evidence="2 3">
    <name type="scientific">Aquarana catesbeiana</name>
    <name type="common">American bullfrog</name>
    <name type="synonym">Rana catesbeiana</name>
    <dbReference type="NCBI Taxonomy" id="8400"/>
    <lineage>
        <taxon>Eukaryota</taxon>
        <taxon>Metazoa</taxon>
        <taxon>Chordata</taxon>
        <taxon>Craniata</taxon>
        <taxon>Vertebrata</taxon>
        <taxon>Euteleostomi</taxon>
        <taxon>Amphibia</taxon>
        <taxon>Batrachia</taxon>
        <taxon>Anura</taxon>
        <taxon>Neobatrachia</taxon>
        <taxon>Ranoidea</taxon>
        <taxon>Ranidae</taxon>
        <taxon>Aquarana</taxon>
    </lineage>
</organism>
<feature type="transmembrane region" description="Helical" evidence="1">
    <location>
        <begin position="7"/>
        <end position="27"/>
    </location>
</feature>
<proteinExistence type="predicted"/>
<name>A0A2G9QDN9_AQUCT</name>
<evidence type="ECO:0000313" key="3">
    <source>
        <dbReference type="Proteomes" id="UP000228934"/>
    </source>
</evidence>
<keyword evidence="1" id="KW-0812">Transmembrane</keyword>
<accession>A0A2G9QDN9</accession>
<protein>
    <submittedName>
        <fullName evidence="2">Uncharacterized protein</fullName>
    </submittedName>
</protein>
<gene>
    <name evidence="2" type="ORF">AB205_0036050</name>
</gene>
<dbReference type="OrthoDB" id="10072362at2759"/>
<dbReference type="AlphaFoldDB" id="A0A2G9QDN9"/>
<dbReference type="EMBL" id="KZ022417">
    <property type="protein sequence ID" value="PIO13696.1"/>
    <property type="molecule type" value="Genomic_DNA"/>
</dbReference>
<evidence type="ECO:0000313" key="2">
    <source>
        <dbReference type="EMBL" id="PIO13696.1"/>
    </source>
</evidence>
<keyword evidence="1" id="KW-1133">Transmembrane helix</keyword>
<keyword evidence="3" id="KW-1185">Reference proteome</keyword>
<reference evidence="3" key="1">
    <citation type="journal article" date="2017" name="Nat. Commun.">
        <title>The North American bullfrog draft genome provides insight into hormonal regulation of long noncoding RNA.</title>
        <authorList>
            <person name="Hammond S.A."/>
            <person name="Warren R.L."/>
            <person name="Vandervalk B.P."/>
            <person name="Kucuk E."/>
            <person name="Khan H."/>
            <person name="Gibb E.A."/>
            <person name="Pandoh P."/>
            <person name="Kirk H."/>
            <person name="Zhao Y."/>
            <person name="Jones M."/>
            <person name="Mungall A.J."/>
            <person name="Coope R."/>
            <person name="Pleasance S."/>
            <person name="Moore R.A."/>
            <person name="Holt R.A."/>
            <person name="Round J.M."/>
            <person name="Ohora S."/>
            <person name="Walle B.V."/>
            <person name="Veldhoen N."/>
            <person name="Helbing C.C."/>
            <person name="Birol I."/>
        </authorList>
    </citation>
    <scope>NUCLEOTIDE SEQUENCE [LARGE SCALE GENOMIC DNA]</scope>
</reference>
<feature type="transmembrane region" description="Helical" evidence="1">
    <location>
        <begin position="61"/>
        <end position="81"/>
    </location>
</feature>
<keyword evidence="1" id="KW-0472">Membrane</keyword>
<sequence>MPMKTMCIYFFLIYYINILVLLCYLQHLNLLQQTDAESLVNKVNGINNIGRADSCDLLNTALIEVMLILLASLFSHGTLPFK</sequence>